<dbReference type="Proteomes" id="UP001153334">
    <property type="component" value="Unassembled WGS sequence"/>
</dbReference>
<dbReference type="EMBL" id="JAPESX010001110">
    <property type="protein sequence ID" value="KAJ8117313.1"/>
    <property type="molecule type" value="Genomic_DNA"/>
</dbReference>
<gene>
    <name evidence="1" type="ORF">ONZ43_g4239</name>
</gene>
<name>A0ACC2IQC4_9PEZI</name>
<evidence type="ECO:0000313" key="1">
    <source>
        <dbReference type="EMBL" id="KAJ8117313.1"/>
    </source>
</evidence>
<proteinExistence type="predicted"/>
<reference evidence="1" key="1">
    <citation type="submission" date="2022-11" db="EMBL/GenBank/DDBJ databases">
        <title>Genome Sequence of Nemania bipapillata.</title>
        <authorList>
            <person name="Buettner E."/>
        </authorList>
    </citation>
    <scope>NUCLEOTIDE SEQUENCE</scope>
    <source>
        <strain evidence="1">CP14</strain>
    </source>
</reference>
<sequence length="88" mass="9736">MAWNPFHTLRLLSDTPTLLVTPEDDQISPAEAQKRVIYNVPAGPRHMQVVPGTGHMDLFDGDSFASIMLTQVDFIRRHMADSTTTAVG</sequence>
<comment type="caution">
    <text evidence="1">The sequence shown here is derived from an EMBL/GenBank/DDBJ whole genome shotgun (WGS) entry which is preliminary data.</text>
</comment>
<keyword evidence="2" id="KW-1185">Reference proteome</keyword>
<accession>A0ACC2IQC4</accession>
<organism evidence="1 2">
    <name type="scientific">Nemania bipapillata</name>
    <dbReference type="NCBI Taxonomy" id="110536"/>
    <lineage>
        <taxon>Eukaryota</taxon>
        <taxon>Fungi</taxon>
        <taxon>Dikarya</taxon>
        <taxon>Ascomycota</taxon>
        <taxon>Pezizomycotina</taxon>
        <taxon>Sordariomycetes</taxon>
        <taxon>Xylariomycetidae</taxon>
        <taxon>Xylariales</taxon>
        <taxon>Xylariaceae</taxon>
        <taxon>Nemania</taxon>
    </lineage>
</organism>
<protein>
    <submittedName>
        <fullName evidence="1">Uncharacterized protein</fullName>
    </submittedName>
</protein>
<evidence type="ECO:0000313" key="2">
    <source>
        <dbReference type="Proteomes" id="UP001153334"/>
    </source>
</evidence>